<evidence type="ECO:0000313" key="1">
    <source>
        <dbReference type="EMBL" id="KAJ3487709.1"/>
    </source>
</evidence>
<name>A0A9W8JNA0_9AGAR</name>
<dbReference type="Proteomes" id="UP001148786">
    <property type="component" value="Unassembled WGS sequence"/>
</dbReference>
<evidence type="ECO:0000313" key="2">
    <source>
        <dbReference type="Proteomes" id="UP001148786"/>
    </source>
</evidence>
<dbReference type="AlphaFoldDB" id="A0A9W8JNA0"/>
<dbReference type="OrthoDB" id="3270987at2759"/>
<dbReference type="SUPFAM" id="SSF52047">
    <property type="entry name" value="RNI-like"/>
    <property type="match status" value="1"/>
</dbReference>
<reference evidence="1" key="1">
    <citation type="submission" date="2022-07" db="EMBL/GenBank/DDBJ databases">
        <title>Genome Sequence of Agrocybe chaxingu.</title>
        <authorList>
            <person name="Buettner E."/>
        </authorList>
    </citation>
    <scope>NUCLEOTIDE SEQUENCE</scope>
    <source>
        <strain evidence="1">MP-N11</strain>
    </source>
</reference>
<evidence type="ECO:0008006" key="3">
    <source>
        <dbReference type="Google" id="ProtNLM"/>
    </source>
</evidence>
<protein>
    <recommendedName>
        <fullName evidence="3">F-box domain-containing protein</fullName>
    </recommendedName>
</protein>
<sequence>MLQILLKERQGLKFQRNKHHDQAVNRFPPELVSRVFTEACCPDIRVTSSMARKLFPHIRQGVDQGNQNPLRLQMVCRTWREIALSNPRIWSTIWVNMGWGGDEPYRQFIQEWISRSGDVPLSLSLYEIAYQYPIYERESLARMRLLFDVINNTSSRWRELNLFLSEDLVKMLGGDMIGAPLLESIFRGRFLNEYGGNYTAPLILRVRPSLTHVSLNMCKHTGMVIDWNRVTHVEMKVTPVEDVLGLFPDAPSMTHLTLKSVHGFSRPLPGEIIHNRLRVLKVSADSWRREAMDPLLDRLTLPSLEELHLGGSFIQITNLILRSHCRITKLSIDQNLRSLSYRDAEPESDFIALLQKVPFLTDLTFTGPISSTFLERLRLAPTGDTGGSEVLFPVLRSLDIRCPLEFAWECIGNIFPAHPSPSNGHRSALQLFKLTISKPVARNRQIAVESDGDDGCTWVSIPDDVLSHLLGVRESTGIQLSIVNDSGENMLYKE</sequence>
<proteinExistence type="predicted"/>
<gene>
    <name evidence="1" type="ORF">NLJ89_g11687</name>
</gene>
<dbReference type="EMBL" id="JANKHO010002905">
    <property type="protein sequence ID" value="KAJ3487709.1"/>
    <property type="molecule type" value="Genomic_DNA"/>
</dbReference>
<dbReference type="InterPro" id="IPR032675">
    <property type="entry name" value="LRR_dom_sf"/>
</dbReference>
<comment type="caution">
    <text evidence="1">The sequence shown here is derived from an EMBL/GenBank/DDBJ whole genome shotgun (WGS) entry which is preliminary data.</text>
</comment>
<organism evidence="1 2">
    <name type="scientific">Agrocybe chaxingu</name>
    <dbReference type="NCBI Taxonomy" id="84603"/>
    <lineage>
        <taxon>Eukaryota</taxon>
        <taxon>Fungi</taxon>
        <taxon>Dikarya</taxon>
        <taxon>Basidiomycota</taxon>
        <taxon>Agaricomycotina</taxon>
        <taxon>Agaricomycetes</taxon>
        <taxon>Agaricomycetidae</taxon>
        <taxon>Agaricales</taxon>
        <taxon>Agaricineae</taxon>
        <taxon>Strophariaceae</taxon>
        <taxon>Agrocybe</taxon>
    </lineage>
</organism>
<keyword evidence="2" id="KW-1185">Reference proteome</keyword>
<accession>A0A9W8JNA0</accession>
<dbReference type="Gene3D" id="3.80.10.10">
    <property type="entry name" value="Ribonuclease Inhibitor"/>
    <property type="match status" value="1"/>
</dbReference>